<keyword evidence="3" id="KW-0614">Plasmid</keyword>
<dbReference type="InterPro" id="IPR011434">
    <property type="entry name" value="Ltp-like_HTH"/>
</dbReference>
<organism evidence="3 4">
    <name type="scientific">Vagococcus luciliae</name>
    <dbReference type="NCBI Taxonomy" id="2920380"/>
    <lineage>
        <taxon>Bacteria</taxon>
        <taxon>Bacillati</taxon>
        <taxon>Bacillota</taxon>
        <taxon>Bacilli</taxon>
        <taxon>Lactobacillales</taxon>
        <taxon>Enterococcaceae</taxon>
        <taxon>Vagococcus</taxon>
    </lineage>
</organism>
<dbReference type="EMBL" id="CP102452">
    <property type="protein sequence ID" value="UUV99914.1"/>
    <property type="molecule type" value="Genomic_DNA"/>
</dbReference>
<proteinExistence type="predicted"/>
<accession>A0ABY5P1X3</accession>
<feature type="signal peptide" evidence="1">
    <location>
        <begin position="1"/>
        <end position="33"/>
    </location>
</feature>
<name>A0ABY5P1X3_9ENTE</name>
<evidence type="ECO:0000313" key="4">
    <source>
        <dbReference type="Proteomes" id="UP001058273"/>
    </source>
</evidence>
<feature type="chain" id="PRO_5046368513" description="Putative host cell surface-exposed lipoprotein Ltp-like HTH region domain-containing protein" evidence="1">
    <location>
        <begin position="34"/>
        <end position="373"/>
    </location>
</feature>
<dbReference type="RefSeq" id="WP_257702608.1">
    <property type="nucleotide sequence ID" value="NZ_CP102452.1"/>
</dbReference>
<evidence type="ECO:0000313" key="3">
    <source>
        <dbReference type="EMBL" id="UUV99914.1"/>
    </source>
</evidence>
<evidence type="ECO:0000256" key="1">
    <source>
        <dbReference type="SAM" id="SignalP"/>
    </source>
</evidence>
<gene>
    <name evidence="3" type="ORF">G314FT_20830</name>
</gene>
<dbReference type="Gene3D" id="1.10.10.10">
    <property type="entry name" value="Winged helix-like DNA-binding domain superfamily/Winged helix DNA-binding domain"/>
    <property type="match status" value="2"/>
</dbReference>
<keyword evidence="4" id="KW-1185">Reference proteome</keyword>
<dbReference type="Proteomes" id="UP001058273">
    <property type="component" value="Plasmid p11"/>
</dbReference>
<keyword evidence="1" id="KW-0732">Signal</keyword>
<dbReference type="InterPro" id="IPR036388">
    <property type="entry name" value="WH-like_DNA-bd_sf"/>
</dbReference>
<feature type="domain" description="Putative host cell surface-exposed lipoprotein Ltp-like HTH region" evidence="2">
    <location>
        <begin position="277"/>
        <end position="321"/>
    </location>
</feature>
<dbReference type="Pfam" id="PF07553">
    <property type="entry name" value="Lipoprotein_Ltp"/>
    <property type="match status" value="2"/>
</dbReference>
<geneLocation type="plasmid" evidence="3 4">
    <name>p11</name>
</geneLocation>
<reference evidence="3" key="1">
    <citation type="submission" date="2022-08" db="EMBL/GenBank/DDBJ databases">
        <title>Genome sequence of Vagococcus luciliae DSM 112651.</title>
        <authorList>
            <person name="Juan G."/>
            <person name="Anja P."/>
            <person name="Rolf D."/>
            <person name="Kampfer P."/>
            <person name="Vilcinskas A."/>
        </authorList>
    </citation>
    <scope>NUCLEOTIDE SEQUENCE</scope>
    <source>
        <strain evidence="3">G314FT</strain>
        <plasmid evidence="3">p11</plasmid>
    </source>
</reference>
<dbReference type="PROSITE" id="PS51257">
    <property type="entry name" value="PROKAR_LIPOPROTEIN"/>
    <property type="match status" value="1"/>
</dbReference>
<reference evidence="3" key="2">
    <citation type="submission" date="2022-08" db="EMBL/GenBank/DDBJ databases">
        <authorList>
            <person name="Poehlein A."/>
            <person name="Guzman J."/>
            <person name="Daniel R."/>
            <person name="Vilcinskas A."/>
        </authorList>
    </citation>
    <scope>NUCLEOTIDE SEQUENCE</scope>
    <source>
        <strain evidence="3">G314FT</strain>
        <plasmid evidence="3">p11</plasmid>
    </source>
</reference>
<sequence>MFFKKRHYLKNISSTLMLIFCSLILMSCGTTFSDEQIIEMWDNNVSLVSNFNINLIQNENITEKEILDSIKDGKKEINKSTEILDKANGNKEQIRLLIKINNLIISTYNYSEKLTKRKEPTDNELQSSYNLGAETKTFADKYNKGILPKSFTKLISLSNRANYTAEHDTEPLNTNSESEDKKLQIKLENSQFEAYPGDKIIYKGTTEPNAEIGLGSDFDHVSDDDGNFEFEYIVPELHTTGITNPVNVRKGSQTGMHGSYIKVLKKEDEVLENVPEENKKALSKATEYNNSVPMSKREMFNQLTQYENFTDEQAQYAVDNMTVDWKKNALKNAKIYKIDMNMSNEEIKEQLISEAGNKYTEEEAKYAIDNLPK</sequence>
<evidence type="ECO:0000259" key="2">
    <source>
        <dbReference type="Pfam" id="PF07553"/>
    </source>
</evidence>
<feature type="domain" description="Putative host cell surface-exposed lipoprotein Ltp-like HTH region" evidence="2">
    <location>
        <begin position="324"/>
        <end position="371"/>
    </location>
</feature>
<protein>
    <recommendedName>
        <fullName evidence="2">Putative host cell surface-exposed lipoprotein Ltp-like HTH region domain-containing protein</fullName>
    </recommendedName>
</protein>